<dbReference type="InterPro" id="IPR005025">
    <property type="entry name" value="FMN_Rdtase-like_dom"/>
</dbReference>
<dbReference type="SUPFAM" id="SSF52218">
    <property type="entry name" value="Flavoproteins"/>
    <property type="match status" value="1"/>
</dbReference>
<evidence type="ECO:0000259" key="3">
    <source>
        <dbReference type="Pfam" id="PF03358"/>
    </source>
</evidence>
<evidence type="ECO:0000313" key="4">
    <source>
        <dbReference type="EMBL" id="CAH9053362.1"/>
    </source>
</evidence>
<name>A0A9W4VNC9_9GAMM</name>
<dbReference type="Proteomes" id="UP001152467">
    <property type="component" value="Unassembled WGS sequence"/>
</dbReference>
<dbReference type="InterPro" id="IPR051796">
    <property type="entry name" value="ISF_SsuE-like"/>
</dbReference>
<protein>
    <recommendedName>
        <fullName evidence="3">NADPH-dependent FMN reductase-like domain-containing protein</fullName>
    </recommendedName>
</protein>
<sequence>MRNTLILFSSANENGNTFKLTNQVMDNLANEQVKFFHIDKLNFADYNYNNQYSYDDFYRIVEALDWADNIIFASPVYWYSVSANMKRLIDRMTELTENPTIKPIGKALKGKRGYVLTTSASEQVCDVFARFFNQLYSYFDIKYSELLHASCREEFTLKEEEFRQFIHSINRAPAT</sequence>
<comment type="caution">
    <text evidence="4">The sequence shown here is derived from an EMBL/GenBank/DDBJ whole genome shotgun (WGS) entry which is preliminary data.</text>
</comment>
<keyword evidence="1" id="KW-0285">Flavoprotein</keyword>
<dbReference type="InterPro" id="IPR029039">
    <property type="entry name" value="Flavoprotein-like_sf"/>
</dbReference>
<evidence type="ECO:0000256" key="2">
    <source>
        <dbReference type="ARBA" id="ARBA00022643"/>
    </source>
</evidence>
<dbReference type="GO" id="GO:0016491">
    <property type="term" value="F:oxidoreductase activity"/>
    <property type="evidence" value="ECO:0007669"/>
    <property type="project" value="InterPro"/>
</dbReference>
<keyword evidence="5" id="KW-1185">Reference proteome</keyword>
<keyword evidence="2" id="KW-0288">FMN</keyword>
<feature type="domain" description="NADPH-dependent FMN reductase-like" evidence="3">
    <location>
        <begin position="5"/>
        <end position="123"/>
    </location>
</feature>
<dbReference type="Pfam" id="PF03358">
    <property type="entry name" value="FMN_red"/>
    <property type="match status" value="1"/>
</dbReference>
<dbReference type="PANTHER" id="PTHR43278">
    <property type="entry name" value="NAD(P)H-DEPENDENT FMN-CONTAINING OXIDOREDUCTASE YWQN-RELATED"/>
    <property type="match status" value="1"/>
</dbReference>
<evidence type="ECO:0000256" key="1">
    <source>
        <dbReference type="ARBA" id="ARBA00022630"/>
    </source>
</evidence>
<proteinExistence type="predicted"/>
<organism evidence="4 5">
    <name type="scientific">Pseudoalteromonas holothuriae</name>
    <dbReference type="NCBI Taxonomy" id="2963714"/>
    <lineage>
        <taxon>Bacteria</taxon>
        <taxon>Pseudomonadati</taxon>
        <taxon>Pseudomonadota</taxon>
        <taxon>Gammaproteobacteria</taxon>
        <taxon>Alteromonadales</taxon>
        <taxon>Pseudoalteromonadaceae</taxon>
        <taxon>Pseudoalteromonas</taxon>
    </lineage>
</organism>
<accession>A0A9W4VNC9</accession>
<evidence type="ECO:0000313" key="5">
    <source>
        <dbReference type="Proteomes" id="UP001152467"/>
    </source>
</evidence>
<dbReference type="EMBL" id="CAMAPC010000003">
    <property type="protein sequence ID" value="CAH9053362.1"/>
    <property type="molecule type" value="Genomic_DNA"/>
</dbReference>
<dbReference type="Gene3D" id="3.40.50.360">
    <property type="match status" value="1"/>
</dbReference>
<dbReference type="AlphaFoldDB" id="A0A9W4VNC9"/>
<gene>
    <name evidence="4" type="ORF">PSECIP111854_01155</name>
</gene>
<dbReference type="PANTHER" id="PTHR43278:SF4">
    <property type="entry name" value="NAD(P)H-DEPENDENT FMN-CONTAINING OXIDOREDUCTASE YWQN-RELATED"/>
    <property type="match status" value="1"/>
</dbReference>
<dbReference type="RefSeq" id="WP_261625984.1">
    <property type="nucleotide sequence ID" value="NZ_CAMAPC010000003.1"/>
</dbReference>
<reference evidence="4" key="1">
    <citation type="submission" date="2022-07" db="EMBL/GenBank/DDBJ databases">
        <authorList>
            <person name="Criscuolo A."/>
        </authorList>
    </citation>
    <scope>NUCLEOTIDE SEQUENCE</scope>
    <source>
        <strain evidence="4">CIP111854</strain>
    </source>
</reference>